<feature type="compositionally biased region" description="Gly residues" evidence="1">
    <location>
        <begin position="8"/>
        <end position="20"/>
    </location>
</feature>
<feature type="region of interest" description="Disordered" evidence="1">
    <location>
        <begin position="75"/>
        <end position="99"/>
    </location>
</feature>
<dbReference type="EMBL" id="LCZI01000499">
    <property type="protein sequence ID" value="KKZ66292.1"/>
    <property type="molecule type" value="Genomic_DNA"/>
</dbReference>
<evidence type="ECO:0000256" key="1">
    <source>
        <dbReference type="SAM" id="MobiDB-lite"/>
    </source>
</evidence>
<gene>
    <name evidence="3" type="ORF">EMCG_07956</name>
</gene>
<dbReference type="Proteomes" id="UP000034164">
    <property type="component" value="Unassembled WGS sequence"/>
</dbReference>
<feature type="region of interest" description="Disordered" evidence="1">
    <location>
        <begin position="1"/>
        <end position="21"/>
    </location>
</feature>
<name>A0A0G2I6N2_9EURO</name>
<dbReference type="VEuPathDB" id="FungiDB:EMCG_07956"/>
<evidence type="ECO:0000313" key="4">
    <source>
        <dbReference type="Proteomes" id="UP000034164"/>
    </source>
</evidence>
<reference evidence="4" key="1">
    <citation type="journal article" date="2015" name="PLoS Genet.">
        <title>The dynamic genome and transcriptome of the human fungal pathogen Blastomyces and close relative Emmonsia.</title>
        <authorList>
            <person name="Munoz J.F."/>
            <person name="Gauthier G.M."/>
            <person name="Desjardins C.A."/>
            <person name="Gallo J.E."/>
            <person name="Holder J."/>
            <person name="Sullivan T.D."/>
            <person name="Marty A.J."/>
            <person name="Carmen J.C."/>
            <person name="Chen Z."/>
            <person name="Ding L."/>
            <person name="Gujja S."/>
            <person name="Magrini V."/>
            <person name="Misas E."/>
            <person name="Mitreva M."/>
            <person name="Priest M."/>
            <person name="Saif S."/>
            <person name="Whiston E.A."/>
            <person name="Young S."/>
            <person name="Zeng Q."/>
            <person name="Goldman W.E."/>
            <person name="Mardis E.R."/>
            <person name="Taylor J.W."/>
            <person name="McEwen J.G."/>
            <person name="Clay O.K."/>
            <person name="Klein B.S."/>
            <person name="Cuomo C.A."/>
        </authorList>
    </citation>
    <scope>NUCLEOTIDE SEQUENCE [LARGE SCALE GENOMIC DNA]</scope>
    <source>
        <strain evidence="4">UAMH 3008</strain>
    </source>
</reference>
<dbReference type="OrthoDB" id="5373426at2759"/>
<accession>A0A0G2I6N2</accession>
<keyword evidence="2" id="KW-1133">Transmembrane helix</keyword>
<proteinExistence type="predicted"/>
<evidence type="ECO:0000256" key="2">
    <source>
        <dbReference type="SAM" id="Phobius"/>
    </source>
</evidence>
<comment type="caution">
    <text evidence="3">The sequence shown here is derived from an EMBL/GenBank/DDBJ whole genome shotgun (WGS) entry which is preliminary data.</text>
</comment>
<dbReference type="AlphaFoldDB" id="A0A0G2I6N2"/>
<feature type="compositionally biased region" description="Low complexity" evidence="1">
    <location>
        <begin position="79"/>
        <end position="98"/>
    </location>
</feature>
<keyword evidence="2" id="KW-0472">Membrane</keyword>
<feature type="transmembrane region" description="Helical" evidence="2">
    <location>
        <begin position="45"/>
        <end position="67"/>
    </location>
</feature>
<protein>
    <submittedName>
        <fullName evidence="3">Uncharacterized protein</fullName>
    </submittedName>
</protein>
<keyword evidence="2" id="KW-0812">Transmembrane</keyword>
<sequence length="539" mass="59415">MSPPPPRGGGGGGGGGGRPGGEYQQKECWLRQCFSLRHITYKITACIWIFGVVYMFYFTMLLFLGMFNNINRGQEQEQEQGQEQGQEQEQGRGHLLVGDGDGNGVGDGLGATVTAPDVVSNVKVKDYLSHFGGREECAIGSRDIYIPTDKDTGTTSNRNQQNPGICKSRQDLLYSMSNGRRHRIDGPYIPLGCHYTWYSAAEICSIVNRFHSVVFVGDSAAASIYAGFNILLREDLALCAIRHWDIDPQSDMELECMCAKQLTSKECGVFRVRSSEEVYGYGGDDDDDKGGIITNPYAKLIRLCPFYLFMVPGCLTFSPGEKLKELSHALLTISTSSSGSIDTPHAQASESPRTIFHNLLLPSNHRHRHRHNGNYNDGYNDNHHPYHPHPQKLPAIIHSLLFTGSSTSSQTAIKSMTEWLSLSNIGRSISTRRSTPFLWIGPMAQGARVRSHRHMEPHRQNTTAANEHNNDAKAYTHMSGLWRYIAETSGAAEDLGVDVLGMYNLTKGVEGWEGNGGGNGDGEESYGVDVAVVQAMMVR</sequence>
<organism evidence="3 4">
    <name type="scientific">[Emmonsia] crescens</name>
    <dbReference type="NCBI Taxonomy" id="73230"/>
    <lineage>
        <taxon>Eukaryota</taxon>
        <taxon>Fungi</taxon>
        <taxon>Dikarya</taxon>
        <taxon>Ascomycota</taxon>
        <taxon>Pezizomycotina</taxon>
        <taxon>Eurotiomycetes</taxon>
        <taxon>Eurotiomycetidae</taxon>
        <taxon>Onygenales</taxon>
        <taxon>Ajellomycetaceae</taxon>
        <taxon>Emergomyces</taxon>
    </lineage>
</organism>
<evidence type="ECO:0000313" key="3">
    <source>
        <dbReference type="EMBL" id="KKZ66292.1"/>
    </source>
</evidence>